<dbReference type="InterPro" id="IPR044974">
    <property type="entry name" value="Disease_R_plants"/>
</dbReference>
<dbReference type="InterPro" id="IPR027417">
    <property type="entry name" value="P-loop_NTPase"/>
</dbReference>
<evidence type="ECO:0000313" key="2">
    <source>
        <dbReference type="EMBL" id="KAH9327206.1"/>
    </source>
</evidence>
<feature type="non-terminal residue" evidence="2">
    <location>
        <position position="152"/>
    </location>
</feature>
<sequence length="152" mass="17996">MERDRGRQLFCWNAFCRPKPAPGYEDLVEIFLNECKGLPLALQVLGGHRLKISFDALDREEKEVFLDIACFFIGKPKDMAMKIWELSGWSVEHALETLKDKCLVVKYRSDNIWEERNLGLRMHNHLRDLGRELADDSIYPRRRWNPQYLQCL</sequence>
<proteinExistence type="predicted"/>
<dbReference type="OMA" id="IYPRRRW"/>
<evidence type="ECO:0000259" key="1">
    <source>
        <dbReference type="Pfam" id="PF23282"/>
    </source>
</evidence>
<dbReference type="SUPFAM" id="SSF46785">
    <property type="entry name" value="Winged helix' DNA-binding domain"/>
    <property type="match status" value="1"/>
</dbReference>
<dbReference type="PANTHER" id="PTHR11017">
    <property type="entry name" value="LEUCINE-RICH REPEAT-CONTAINING PROTEIN"/>
    <property type="match status" value="1"/>
</dbReference>
<dbReference type="Gene3D" id="1.10.10.10">
    <property type="entry name" value="Winged helix-like DNA-binding domain superfamily/Winged helix DNA-binding domain"/>
    <property type="match status" value="1"/>
</dbReference>
<dbReference type="PANTHER" id="PTHR11017:SF385">
    <property type="entry name" value="DISEASE RESISTANCE PROTEIN (TIR-NBS-LRR CLASS)-RELATED"/>
    <property type="match status" value="1"/>
</dbReference>
<dbReference type="Gene3D" id="1.10.8.430">
    <property type="entry name" value="Helical domain of apoptotic protease-activating factors"/>
    <property type="match status" value="1"/>
</dbReference>
<protein>
    <recommendedName>
        <fullName evidence="1">Disease resistance protein Roq1-like winged-helix domain-containing protein</fullName>
    </recommendedName>
</protein>
<evidence type="ECO:0000313" key="3">
    <source>
        <dbReference type="Proteomes" id="UP000824469"/>
    </source>
</evidence>
<organism evidence="2 3">
    <name type="scientific">Taxus chinensis</name>
    <name type="common">Chinese yew</name>
    <name type="synonym">Taxus wallichiana var. chinensis</name>
    <dbReference type="NCBI Taxonomy" id="29808"/>
    <lineage>
        <taxon>Eukaryota</taxon>
        <taxon>Viridiplantae</taxon>
        <taxon>Streptophyta</taxon>
        <taxon>Embryophyta</taxon>
        <taxon>Tracheophyta</taxon>
        <taxon>Spermatophyta</taxon>
        <taxon>Pinopsida</taxon>
        <taxon>Pinidae</taxon>
        <taxon>Conifers II</taxon>
        <taxon>Cupressales</taxon>
        <taxon>Taxaceae</taxon>
        <taxon>Taxus</taxon>
    </lineage>
</organism>
<dbReference type="EMBL" id="JAHRHJ020000002">
    <property type="protein sequence ID" value="KAH9327206.1"/>
    <property type="molecule type" value="Genomic_DNA"/>
</dbReference>
<dbReference type="SUPFAM" id="SSF52540">
    <property type="entry name" value="P-loop containing nucleoside triphosphate hydrolases"/>
    <property type="match status" value="1"/>
</dbReference>
<comment type="caution">
    <text evidence="2">The sequence shown here is derived from an EMBL/GenBank/DDBJ whole genome shotgun (WGS) entry which is preliminary data.</text>
</comment>
<dbReference type="GO" id="GO:0006952">
    <property type="term" value="P:defense response"/>
    <property type="evidence" value="ECO:0007669"/>
    <property type="project" value="InterPro"/>
</dbReference>
<reference evidence="2 3" key="1">
    <citation type="journal article" date="2021" name="Nat. Plants">
        <title>The Taxus genome provides insights into paclitaxel biosynthesis.</title>
        <authorList>
            <person name="Xiong X."/>
            <person name="Gou J."/>
            <person name="Liao Q."/>
            <person name="Li Y."/>
            <person name="Zhou Q."/>
            <person name="Bi G."/>
            <person name="Li C."/>
            <person name="Du R."/>
            <person name="Wang X."/>
            <person name="Sun T."/>
            <person name="Guo L."/>
            <person name="Liang H."/>
            <person name="Lu P."/>
            <person name="Wu Y."/>
            <person name="Zhang Z."/>
            <person name="Ro D.K."/>
            <person name="Shang Y."/>
            <person name="Huang S."/>
            <person name="Yan J."/>
        </authorList>
    </citation>
    <scope>NUCLEOTIDE SEQUENCE [LARGE SCALE GENOMIC DNA]</scope>
    <source>
        <strain evidence="2">Ta-2019</strain>
    </source>
</reference>
<keyword evidence="3" id="KW-1185">Reference proteome</keyword>
<name>A0AA38GRI0_TAXCH</name>
<gene>
    <name evidence="2" type="ORF">KI387_007384</name>
</gene>
<dbReference type="AlphaFoldDB" id="A0AA38GRI0"/>
<dbReference type="InterPro" id="IPR036388">
    <property type="entry name" value="WH-like_DNA-bd_sf"/>
</dbReference>
<feature type="domain" description="Disease resistance protein Roq1-like winged-helix" evidence="1">
    <location>
        <begin position="60"/>
        <end position="133"/>
    </location>
</feature>
<dbReference type="Proteomes" id="UP000824469">
    <property type="component" value="Unassembled WGS sequence"/>
</dbReference>
<dbReference type="InterPro" id="IPR036390">
    <property type="entry name" value="WH_DNA-bd_sf"/>
</dbReference>
<accession>A0AA38GRI0</accession>
<feature type="non-terminal residue" evidence="2">
    <location>
        <position position="1"/>
    </location>
</feature>
<dbReference type="InterPro" id="IPR058192">
    <property type="entry name" value="WHD_ROQ1-like"/>
</dbReference>
<dbReference type="InterPro" id="IPR042197">
    <property type="entry name" value="Apaf_helical"/>
</dbReference>
<dbReference type="Pfam" id="PF23282">
    <property type="entry name" value="WHD_ROQ1"/>
    <property type="match status" value="1"/>
</dbReference>